<keyword evidence="8" id="KW-0768">Sushi</keyword>
<dbReference type="FunFam" id="2.10.70.10:FF:000011">
    <property type="entry name" value="CUB and sushi domain-containing protein 3 isoform A"/>
    <property type="match status" value="2"/>
</dbReference>
<dbReference type="InterPro" id="IPR000436">
    <property type="entry name" value="Sushi_SCR_CCP_dom"/>
</dbReference>
<dbReference type="SUPFAM" id="SSF57535">
    <property type="entry name" value="Complement control module/SCR domain"/>
    <property type="match status" value="45"/>
</dbReference>
<feature type="disulfide bond" evidence="8">
    <location>
        <begin position="3640"/>
        <end position="3667"/>
    </location>
</feature>
<keyword evidence="2 11" id="KW-0732">Signal</keyword>
<dbReference type="PANTHER" id="PTHR45656:SF4">
    <property type="entry name" value="PROTEIN CBR-CLEC-78"/>
    <property type="match status" value="1"/>
</dbReference>
<dbReference type="CDD" id="cd00041">
    <property type="entry name" value="CUB"/>
    <property type="match status" value="15"/>
</dbReference>
<keyword evidence="13" id="KW-1185">Reference proteome</keyword>
<feature type="compositionally biased region" description="Low complexity" evidence="9">
    <location>
        <begin position="4995"/>
        <end position="5019"/>
    </location>
</feature>
<evidence type="ECO:0000313" key="13">
    <source>
        <dbReference type="Proteomes" id="UP000749559"/>
    </source>
</evidence>
<feature type="disulfide bond" evidence="8">
    <location>
        <begin position="2847"/>
        <end position="2874"/>
    </location>
</feature>
<feature type="transmembrane region" description="Helical" evidence="10">
    <location>
        <begin position="5038"/>
        <end position="5061"/>
    </location>
</feature>
<feature type="disulfide bond" evidence="8">
    <location>
        <begin position="4143"/>
        <end position="4170"/>
    </location>
</feature>
<dbReference type="SUPFAM" id="SSF49854">
    <property type="entry name" value="Spermadhesin, CUB domain"/>
    <property type="match status" value="16"/>
</dbReference>
<feature type="disulfide bond" evidence="7">
    <location>
        <begin position="3309"/>
        <end position="3326"/>
    </location>
</feature>
<feature type="disulfide bond" evidence="7">
    <location>
        <begin position="2631"/>
        <end position="2658"/>
    </location>
</feature>
<feature type="disulfide bond" evidence="8">
    <location>
        <begin position="537"/>
        <end position="564"/>
    </location>
</feature>
<comment type="caution">
    <text evidence="12">The sequence shown here is derived from an EMBL/GenBank/DDBJ whole genome shotgun (WGS) entry which is preliminary data.</text>
</comment>
<proteinExistence type="predicted"/>
<evidence type="ECO:0000256" key="6">
    <source>
        <dbReference type="ARBA" id="ARBA00023180"/>
    </source>
</evidence>
<feature type="disulfide bond" evidence="7">
    <location>
        <begin position="4507"/>
        <end position="4534"/>
    </location>
</feature>
<feature type="disulfide bond" evidence="8">
    <location>
        <begin position="3459"/>
        <end position="3486"/>
    </location>
</feature>
<feature type="disulfide bond" evidence="7">
    <location>
        <begin position="1394"/>
        <end position="1421"/>
    </location>
</feature>
<comment type="subcellular location">
    <subcellularLocation>
        <location evidence="1">Membrane</location>
    </subcellularLocation>
</comment>
<evidence type="ECO:0000256" key="9">
    <source>
        <dbReference type="SAM" id="MobiDB-lite"/>
    </source>
</evidence>
<feature type="disulfide bond" evidence="8">
    <location>
        <begin position="328"/>
        <end position="371"/>
    </location>
</feature>
<accession>A0A8J1Y9H1</accession>
<feature type="disulfide bond" evidence="8">
    <location>
        <begin position="1663"/>
        <end position="1690"/>
    </location>
</feature>
<feature type="disulfide bond" evidence="8">
    <location>
        <begin position="2276"/>
        <end position="2303"/>
    </location>
</feature>
<dbReference type="PROSITE" id="PS50923">
    <property type="entry name" value="SUSHI"/>
    <property type="match status" value="47"/>
</dbReference>
<evidence type="ECO:0000256" key="4">
    <source>
        <dbReference type="ARBA" id="ARBA00023136"/>
    </source>
</evidence>
<keyword evidence="4 10" id="KW-0472">Membrane</keyword>
<evidence type="ECO:0000256" key="8">
    <source>
        <dbReference type="PROSITE-ProRule" id="PRU00302"/>
    </source>
</evidence>
<evidence type="ECO:0000256" key="3">
    <source>
        <dbReference type="ARBA" id="ARBA00022737"/>
    </source>
</evidence>
<feature type="disulfide bond" evidence="8">
    <location>
        <begin position="569"/>
        <end position="612"/>
    </location>
</feature>
<dbReference type="PANTHER" id="PTHR45656">
    <property type="entry name" value="PROTEIN CBR-CLEC-78"/>
    <property type="match status" value="1"/>
</dbReference>
<feature type="disulfide bond" evidence="8">
    <location>
        <begin position="420"/>
        <end position="447"/>
    </location>
</feature>
<dbReference type="Proteomes" id="UP000749559">
    <property type="component" value="Unassembled WGS sequence"/>
</dbReference>
<dbReference type="InterPro" id="IPR000859">
    <property type="entry name" value="CUB_dom"/>
</dbReference>
<feature type="region of interest" description="Disordered" evidence="9">
    <location>
        <begin position="4995"/>
        <end position="5035"/>
    </location>
</feature>
<keyword evidence="10" id="KW-0812">Transmembrane</keyword>
<dbReference type="EMBL" id="CAIIXF020000001">
    <property type="protein sequence ID" value="CAH1772209.1"/>
    <property type="molecule type" value="Genomic_DNA"/>
</dbReference>
<feature type="disulfide bond" evidence="8">
    <location>
        <begin position="2968"/>
        <end position="2995"/>
    </location>
</feature>
<feature type="disulfide bond" evidence="8">
    <location>
        <begin position="2909"/>
        <end position="2936"/>
    </location>
</feature>
<feature type="disulfide bond" evidence="7">
    <location>
        <begin position="2009"/>
        <end position="2036"/>
    </location>
</feature>
<evidence type="ECO:0000256" key="1">
    <source>
        <dbReference type="ARBA" id="ARBA00004370"/>
    </source>
</evidence>
<dbReference type="SMART" id="SM00032">
    <property type="entry name" value="CCP"/>
    <property type="match status" value="48"/>
</dbReference>
<keyword evidence="3" id="KW-0677">Repeat</keyword>
<feature type="disulfide bond" evidence="7">
    <location>
        <begin position="3255"/>
        <end position="3282"/>
    </location>
</feature>
<feature type="disulfide bond" evidence="8">
    <location>
        <begin position="3026"/>
        <end position="3053"/>
    </location>
</feature>
<sequence length="5110" mass="550713">MYKNNWIILLVIIYEGNNLVQTQDCGALSLTQPSGTLSSPSYPNPYRTGQECQWKITLPKGNRIKIQLNTLDLQANDVLTVYEGSQCSEDWLENPGATLKTYKGTIKDLPDVVFTIGTKACIKFTRRSRLPPKGTGFTLTYSALPRCGGELTSKEGDILSPDYPDDYPLLSCRWVIKAEPGQKIEINIQEIKILKSTNCKVDYLLLDAVAGTNDPNSQLRLCGNLKVAPLTSIGSTVNVTFNAEDDSIFSDKGFWLSYTVIGCPSKDLPQLGNGAIMNQGPYYSYGYIVKYQCNTGYKLSTGKAETILQCKNDGSWSGMLDKCIEISCGDPGIPVGGNAVFNPPNSYKYGTKVTYTCTAGRTLQGSNSLTCQANGKWSGKAPACDGGSGATGSCGDPGEPSNGKRTGNDFRTGATVSFLCNDGYTISGFATLTCQASDLWSGNLPTCESVKCPSNLTPPLYGQVKIDGTAFGNTATYSCNEGYKLRGGSVRRCGKTGSWDGSPPTCRVILCPYPYKRPFSDFVLSGNSYGSTVNYTCQSGYVLEGASSRTCGGTGQWTGKAPYCKLVKCKVFSLDTKNSKAVQTGDYYGDTVTFYCKFGYNIQLRQNFTVTCGSDGRWDSDVRDCSPGDPTQPPPATTTMTTFKTTTKMVMSTTTLPTFSSCGAKISGQKAGVVTSPGYPKPYGKGTSCQWTITGAKGRRIKATMSALEMNPGDTVEVYQSDKCYEDWLDAPNTKIRTYTYKNTNFPDVIFPVGTAMCIKMTRNAASLDAKGFSLTFRDMADCGGKLSDQQGDFLSPGYPYYLYSPSSTCTWQLDLPEGQRARVTFLEFAVKSSTNCLQDHVEFRGMVNITNNIGRLCGKGKVAPLESVSNNATITFKTIFGLTGEKGFWGQYRAIGCRTSDLPKLSNAAVANPSDSYDNGYIVRYMCSQGYKFPSGVVERTFRCRDDKTWSGQAEDCELSGCGNPGKPANGNVKITGSGIGSKATYTCLPGYSLQGSSIRTCGFNRQWSGPIPKCTGGPPPGQCGDPGDPVNGKRIGDDFKFNQKITFKCDAGFRLSGDAARTCQTSGEWTGTQPSCISLTCPTLGNIFNGAVTVDGLKYGNTAVYTCNSGYVVQGNIRRTCLESGQWGGSVPYCRRVTCPYPYKRPFSKFVLNGNSVGSVVNYTCQTGYALEGNKQRTCQSSGKWTGQAPYCIVVRCPIIDKVKNGKVSGKSNTFGSKITITCDDPYIINRQKTFVSTCQGNGKWDYPPEGCGSELGIQVPFTTPSTILGSCGANMTIDNGYIRSENYPNPYPGKKTCQWKIIASDDQRFKLTIEEMELNPGDKVNVYDNIDCDKEGFIFDDLLKTYQGSFKKVPEYIYPTDTEGICVELVSTASTASAKGFSILFKALPNCGGDLREPQGEILSPNYPYHPYNKLEECTWIITVKPGQQIKLTFLEFAVEPSDNCEDDHLTITGINNRTQNSARYCGSKNIAPVTSLSNKVTLLFTTVYDPFSFEKGFWIKYEATGCPSAGLPTLVNGKQVNKAAAYPSGFVARFVCSAGYKFSDGAMENIVLCDRVTMKWRGSLEECEVSACGEPSSPPGAIATIQSKKVGGTVTYKCNSGTLLGTNIRTCQKDLSWSGVAPVCNGVPASAGCGNPGDPVNGEKLGNNFKLGATINFVCNDGFTLSGQSSRICQSPGKWSGQETKCLPAQCPQPPKIDGGSVTIDGNRFGNVATYRCNLGYTLTGSETRSCDFKGNWTPEAPVCVRVKCPEPDANFDTDVTTTGTQYGDTATYTCAFPGEAISGSKVRTCGADGKWSGAPPICRAAKCPGPLKNIPNGKIKVEGYNPFQTATITCDSGFNINGKPTLVLTCEIGGTWDTKITACTSVTAPTTATPITTPSILGSCGINTKVDNGYIRSENYPNPYPGKKTCQWKIIASDDQRFKLTIEEMELNPGDKVNVYDNIDCDKEGFIFDDLLKTYQGSFKKVPEYIYPTDTEGICVELVSTATSASAKGFSILFKALPNCGGDLREPQGEILSPNYPYHPYNKLEECTWIITVKPGQQIKLTFLEFAVDLSDNCEDDHLTITGINNRSSSSVRYCGQRSISPVTSLTNKVSLLFSTIYDPFIIEKGFWIKYETVGCPSDGLQTLGNGLLLNKADAYPNGYIARYACKTSFMFQNGEVETTLQCRDSIWRGTLDRCVASSCGDPPTPAGATATIQSKAIGGTVTYRCNSGTLLGTNIRTCQKDLSWSGIAPVCNGVSPSIGCGDPGDPVNGLRMGSKFGPGSRLTFSCKSGFTLSGPSSRICQSSGQWSDQETKCMPVTCPNPPQLQNGAISPDGSGFGNVAIYKCNSGYILSGTDTRTCDFNGKWTPEPPICVSVKCPSEPDANFDTDVTTTGNSFGDKATYTCEFPGEVIRGSKVRTCGADGKWTGEPPICALAQCPGPLKTIKNGKVVVRGYRPGNIATYTCDAGFTINGRSTLTITCRDDGTWSSVVTACTAATFTTVSPVTGGMTTPTTVTKCNYIISGLKGRILSPNYPNAYPPNSGNTRCTHSIEVPYNYRAKVTMSELELNDGDYFKIYDSDSCFEDDFLNPDVLMRSYNSTSPTSDFPDELFSTVEEICVELETGAKVGTAKGFKLDFLAIPNCGGKYTERTGDILSPGYPREDYEEDEMCKFDVNIPPGMRARIQIQELKMRDSANCKLDSLKVDNVLSDDGSDAVFCGKNNDLSLELETTSNTFSVTFKTGIAPITDSLFAETEKGFWLTYRSIGCPQSELPKASGTFLSNTQSYYPTGFQAKFRCNGNGRFKTGLIETVVVCQANNNWIGTVGACSEVSCGDVGLPANGMVSKSNGGAPGSVATFTCKPGYKLSGNAIRICQQDGIWSGYVPTCQGSGKVTSCGDPGDPANGKVVGNDFTVGATISYKCDTGFKAKDNPVRTCGADGYWSGPDVLCILVTCDEVLRNPGNGIVSVTGKQFGTLATYLCNDGYVLKGNPIRQCQANGQWSGTFAACVQSKCGAPDKHPLSTVTTSGTGFGDMVTYTCQAGWKLNGLKTRTCLENGQWSGKAPYCTRINCGPLYNISNGMVSMSGERFGDQATYTCDPGFTINGLATFMITCQENAKWSAFITECKNESALVTPTPTMPVGKCGGDFRLDAGSIVSPSYPQPYPTGFKCQWNVRVNSRMRLKVFVEDMDLNEGDELNIYDGADCEGDDLFPPDPKLRRYRGGAGLVAKNWPDILYPTTNRMCISLTRSTSKSGAKGFSIQYQAIPNCGGTLLDPEGEILSPGYPEEDYDEGDTCVWNIKAGQGQRIQLTVLDFKLRDSNNCEEDSLVITGFKDKLNLCGRKTIAPMTSTESEVRLTFDTELNLDDTDKGFWIKYKVVGCSSSLLPRLQNGQPQNTAGFYPQGYILTYKCNIKYNFRNGMKEYPVMCMEYGDWDGVLPDCLLVKCGDPGLPSKGAVDLSDGLNIGSLATFRCAAGVGLNGQTTRTCQDDGTWSGTLPFCNNEGTTSCGDPGDPANGEKIGAFNDFPVGETVDYKCNRGYTLVTDGQSKRTCQPNGKFSGSDPRCDPISCNMTLPNPKNGMVKVDGNSFGNLAFYSCMEGYSLNGQSLRTCVEGGWSGIPPTCSMTHCTQPDVHPFGTVSVSGLDFGDTALYMCNKGYRLSGVATRKCGADGKWAGDAPICVSQSCGRIVNVTNADIMSNGDTYGDTVIVTCKLGFQAKGASSYTVTCLSNGKWSQAVEPCVRGGGVYPSSTPAPPIVTVANCGGVIQQPNFGAVSSPNYPNSYPGPGSKCIVRMKSPTANMRLRISVQDYDLNPGDKLTVYDGNNCNDNFFIAHSPRLRRYRNSIKPGSPNTEDILYSTGTTVCIELTRESNYRTSRGYYMEYTTFPDCGGKYTKDKGEILSPGYPSITYGDNRFCIWNIQVGPGQQIELFFLEVDMRPDACNEENVGFTGFGDVPNLCGPQTDILNKLTSVSNTAKITLKSTTLANRKAKGFWMEYKAIGCRTDLLPTSTSGVIQNSKANYKTGDVVIYKCTSGFKFPSSRVENALTCRSDGTWEGIMETCLEIQCGDPGYPARGRVSLSMDRKVSSVATYSCNSGLTLTGTSSRTCISTGQWAGKIPVCKGAGAITECGDPGDPLNGYIIADSWKVGSVVKYKCNKGYNLIGAAERTCLSDGTWTDADPICNITHCPGPLFAPEPNGKLSIDGDTFGSVARFTCPVPGTYLLGGTTTVQCGEDGNWNLGDIIPSCENITCGAPDLHPKGVVTTNRQGDYNQYKTKAYYSCTQGYVLRGLSLRECQADGTWSGDSPICIAVKCPNYPPVKNGKLYFGAQMYGDTVTIRCNLGYFINGEVTVKSMCKQDGQWDKVYRQCEVQVTTTRLIPRTIPTAPPVVSKCGSNWAYRMEGLITSENYPKPYNTPGDLCINKIRVPTGFRSRLYLTDVKLNKGDVLTIYDGPYCSDNVLVAPSRRLRRYNSVSSARIQDKLPDVFFSSGVWVCLELKRKSAVPSAKGFSLKYKAFATCGSDQMPLPEGDIFSPNYPRKYSALLNCPWKVKAGLGQRVRITFNEFAVYTGSKCGDADYLDVINKDGTSKRYCGSSPQAPYVSTSNEVTILFKTNLFLSNRKEKGFWISYKVVGCDAAKIPNLDNGFLSNKDEYFCTGCVAKQKCQGGLSLRSGRVENSYVCKADGTWEGQSDSCGFIQCGDPGVPAFGYLRLTSGAEIGSVATYGCLDGYALDTPANTRTCKADQTWSGSTPNCVGGEGEPVYCGDPGYPANGKLITNYNKTTEFYEIGDMVNFECNFGFVLKGDIRQCMLDGTWGGVEPQCIFVTCPNKLDSPDKGSVVLDGNAFGNVAQYSCSEGYMVSGNNVRKCGQDGTWMPDVAPTCTVTQCRTPIIHPLSTVTISSLGYNGVATFKCQEGYILEGAETIVCTTTGDWSASPPICIAESCGDPIQVTGAKVVLTGVSVGDTATFTCNDPLTANGEKTFISTCQNDGTWSTYPAACMANSATPGPTKGSSSSIGSTLKSSSSQPSVSPKAPQGQTGSNSGSNRTGVIVGVSVGAVVLVVIIIVLMGFLFRRKLRSPLKIPMKPAFENPTYEANLTTDISSSSHGGVQLNQLNFGSSDS</sequence>
<dbReference type="InterPro" id="IPR035976">
    <property type="entry name" value="Sushi/SCR/CCP_sf"/>
</dbReference>
<dbReference type="PROSITE" id="PS01180">
    <property type="entry name" value="CUB"/>
    <property type="match status" value="16"/>
</dbReference>
<evidence type="ECO:0000256" key="2">
    <source>
        <dbReference type="ARBA" id="ARBA00022729"/>
    </source>
</evidence>
<organism evidence="12 13">
    <name type="scientific">Owenia fusiformis</name>
    <name type="common">Polychaete worm</name>
    <dbReference type="NCBI Taxonomy" id="6347"/>
    <lineage>
        <taxon>Eukaryota</taxon>
        <taxon>Metazoa</taxon>
        <taxon>Spiralia</taxon>
        <taxon>Lophotrochozoa</taxon>
        <taxon>Annelida</taxon>
        <taxon>Polychaeta</taxon>
        <taxon>Sedentaria</taxon>
        <taxon>Canalipalpata</taxon>
        <taxon>Sabellida</taxon>
        <taxon>Oweniida</taxon>
        <taxon>Oweniidae</taxon>
        <taxon>Owenia</taxon>
    </lineage>
</organism>
<feature type="disulfide bond" evidence="8">
    <location>
        <begin position="2426"/>
        <end position="2469"/>
    </location>
</feature>
<dbReference type="FunFam" id="2.60.120.290:FF:000005">
    <property type="entry name" value="Procollagen C-endopeptidase enhancer 1"/>
    <property type="match status" value="2"/>
</dbReference>
<dbReference type="InterPro" id="IPR051277">
    <property type="entry name" value="SEZ6_CSMD_C4BPB_Regulators"/>
</dbReference>
<evidence type="ECO:0000313" key="12">
    <source>
        <dbReference type="EMBL" id="CAH1772209.1"/>
    </source>
</evidence>
<feature type="disulfide bond" evidence="8">
    <location>
        <begin position="2334"/>
        <end position="2361"/>
    </location>
</feature>
<feature type="disulfide bond" evidence="8">
    <location>
        <begin position="1167"/>
        <end position="1194"/>
    </location>
</feature>
<dbReference type="OrthoDB" id="6515930at2759"/>
<comment type="caution">
    <text evidence="8">Lacks conserved residue(s) required for the propagation of feature annotation.</text>
</comment>
<dbReference type="Gene3D" id="2.60.120.290">
    <property type="entry name" value="Spermadhesin, CUB domain"/>
    <property type="match status" value="16"/>
</dbReference>
<dbReference type="Pfam" id="PF00431">
    <property type="entry name" value="CUB"/>
    <property type="match status" value="14"/>
</dbReference>
<feature type="disulfide bond" evidence="7">
    <location>
        <begin position="3929"/>
        <end position="3946"/>
    </location>
</feature>
<keyword evidence="10" id="KW-1133">Transmembrane helix</keyword>
<feature type="disulfide bond" evidence="8">
    <location>
        <begin position="1812"/>
        <end position="1855"/>
    </location>
</feature>
<evidence type="ECO:0000256" key="5">
    <source>
        <dbReference type="ARBA" id="ARBA00023157"/>
    </source>
</evidence>
<dbReference type="SMART" id="SM00042">
    <property type="entry name" value="CUB"/>
    <property type="match status" value="16"/>
</dbReference>
<dbReference type="GO" id="GO:0016020">
    <property type="term" value="C:membrane"/>
    <property type="evidence" value="ECO:0007669"/>
    <property type="project" value="UniProtKB-SubCell"/>
</dbReference>
<feature type="disulfide bond" evidence="8">
    <location>
        <begin position="1109"/>
        <end position="1136"/>
    </location>
</feature>
<feature type="disulfide bond" evidence="7">
    <location>
        <begin position="3876"/>
        <end position="3903"/>
    </location>
</feature>
<evidence type="ECO:0000256" key="10">
    <source>
        <dbReference type="SAM" id="Phobius"/>
    </source>
</evidence>
<protein>
    <submittedName>
        <fullName evidence="12">Uncharacterized protein</fullName>
    </submittedName>
</protein>
<dbReference type="InterPro" id="IPR035914">
    <property type="entry name" value="Sperma_CUB_dom_sf"/>
</dbReference>
<feature type="disulfide bond" evidence="8">
    <location>
        <begin position="989"/>
        <end position="1016"/>
    </location>
</feature>
<name>A0A8J1Y9H1_OWEFU</name>
<keyword evidence="5 8" id="KW-1015">Disulfide bond</keyword>
<dbReference type="CDD" id="cd00033">
    <property type="entry name" value="CCP"/>
    <property type="match status" value="43"/>
</dbReference>
<gene>
    <name evidence="12" type="ORF">OFUS_LOCUS4</name>
</gene>
<dbReference type="Pfam" id="PF00084">
    <property type="entry name" value="Sushi"/>
    <property type="match status" value="42"/>
</dbReference>
<feature type="disulfide bond" evidence="7">
    <location>
        <begin position="783"/>
        <end position="810"/>
    </location>
</feature>
<feature type="disulfide bond" evidence="7">
    <location>
        <begin position="25"/>
        <end position="52"/>
    </location>
</feature>
<feature type="disulfide bond" evidence="8">
    <location>
        <begin position="357"/>
        <end position="384"/>
    </location>
</feature>
<feature type="compositionally biased region" description="Polar residues" evidence="9">
    <location>
        <begin position="5024"/>
        <end position="5035"/>
    </location>
</feature>
<dbReference type="Gene3D" id="2.10.70.10">
    <property type="entry name" value="Complement Module, domain 1"/>
    <property type="match status" value="44"/>
</dbReference>
<feature type="disulfide bond" evidence="8">
    <location>
        <begin position="4081"/>
        <end position="4108"/>
    </location>
</feature>
<reference evidence="12" key="1">
    <citation type="submission" date="2022-03" db="EMBL/GenBank/DDBJ databases">
        <authorList>
            <person name="Martin C."/>
        </authorList>
    </citation>
    <scope>NUCLEOTIDE SEQUENCE</scope>
</reference>
<feature type="disulfide bond" evidence="8">
    <location>
        <begin position="4901"/>
        <end position="4928"/>
    </location>
</feature>
<feature type="disulfide bond" evidence="8">
    <location>
        <begin position="479"/>
        <end position="506"/>
    </location>
</feature>
<feature type="disulfide bond" evidence="8">
    <location>
        <begin position="1051"/>
        <end position="1078"/>
    </location>
</feature>
<feature type="disulfide bond" evidence="8">
    <location>
        <begin position="1721"/>
        <end position="1748"/>
    </location>
</feature>
<keyword evidence="6" id="KW-0325">Glycoprotein</keyword>
<feature type="chain" id="PRO_5043434077" evidence="11">
    <location>
        <begin position="23"/>
        <end position="5110"/>
    </location>
</feature>
<feature type="disulfide bond" evidence="8">
    <location>
        <begin position="4269"/>
        <end position="4296"/>
    </location>
</feature>
<evidence type="ECO:0000256" key="11">
    <source>
        <dbReference type="SAM" id="SignalP"/>
    </source>
</evidence>
<feature type="signal peptide" evidence="11">
    <location>
        <begin position="1"/>
        <end position="22"/>
    </location>
</feature>
<feature type="disulfide bond" evidence="7">
    <location>
        <begin position="662"/>
        <end position="689"/>
    </location>
</feature>
<evidence type="ECO:0000256" key="7">
    <source>
        <dbReference type="PROSITE-ProRule" id="PRU00059"/>
    </source>
</evidence>